<evidence type="ECO:0000259" key="2">
    <source>
        <dbReference type="Pfam" id="PF00582"/>
    </source>
</evidence>
<sequence length="516" mass="55386">MILLVIRNEAEASQMFAWASRFAEGSRSALEIVVALDGEGQGKISEEESKEAWVQRMRDSLPDWAKLSWCRSSNRLQILLDELGKQEVELLVVGKHNSSDREDPDVMLSRGLFERATCPVLVMRLGEGMPDSREVLVPCSGGRHSRRALKLAFGFAPDRVTALFVTVDADEVSHLVGDNFLKKAIERAEVSKDQVRRKVVLSGNVREGIRKEIEEGDYGLVIVGAGAQGRVRRKLFGIVPARLLRAEAGLAVAVLRAPKAVSHRFRDWLASRIALTVPQLSRDDRIALMEEIEGKARWNFDFAALMAMATMIASLGLLANSGAVVIGAMLVAPLMMPLIGSGLALVQGNWPLWTRSIKAVSLGFLAALVIGLFSGLLASWTGFSLTEELAARGKPTLLDLGIAFVSGVAASYCLARPKLSGALAGVAIAAALVPPIATVGISIGLGQLNNATGAALLFGTNVVTVILGAAVNFWLAGLRGHGQGGEWRRRIFILLMLASIGCAVPLTLYLLENLGN</sequence>
<keyword evidence="1" id="KW-0812">Transmembrane</keyword>
<dbReference type="EMBL" id="BMXI01000013">
    <property type="protein sequence ID" value="GHC60337.1"/>
    <property type="molecule type" value="Genomic_DNA"/>
</dbReference>
<dbReference type="Pfam" id="PF00582">
    <property type="entry name" value="Usp"/>
    <property type="match status" value="1"/>
</dbReference>
<feature type="transmembrane region" description="Helical" evidence="1">
    <location>
        <begin position="490"/>
        <end position="511"/>
    </location>
</feature>
<keyword evidence="1" id="KW-0472">Membrane</keyword>
<protein>
    <recommendedName>
        <fullName evidence="2">UspA domain-containing protein</fullName>
    </recommendedName>
</protein>
<feature type="transmembrane region" description="Helical" evidence="1">
    <location>
        <begin position="422"/>
        <end position="443"/>
    </location>
</feature>
<keyword evidence="1" id="KW-1133">Transmembrane helix</keyword>
<gene>
    <name evidence="3" type="ORF">GCM10007100_29550</name>
</gene>
<feature type="domain" description="UspA" evidence="2">
    <location>
        <begin position="133"/>
        <end position="245"/>
    </location>
</feature>
<dbReference type="Pfam" id="PF04087">
    <property type="entry name" value="DUF389"/>
    <property type="match status" value="1"/>
</dbReference>
<proteinExistence type="predicted"/>
<feature type="transmembrane region" description="Helical" evidence="1">
    <location>
        <begin position="324"/>
        <end position="345"/>
    </location>
</feature>
<evidence type="ECO:0000313" key="4">
    <source>
        <dbReference type="Proteomes" id="UP000644507"/>
    </source>
</evidence>
<dbReference type="Gene3D" id="3.40.50.12370">
    <property type="match status" value="1"/>
</dbReference>
<dbReference type="InterPro" id="IPR005240">
    <property type="entry name" value="DUF389"/>
</dbReference>
<dbReference type="RefSeq" id="WP_189571442.1">
    <property type="nucleotide sequence ID" value="NZ_BMXI01000013.1"/>
</dbReference>
<reference evidence="3" key="1">
    <citation type="journal article" date="2014" name="Int. J. Syst. Evol. Microbiol.">
        <title>Complete genome sequence of Corynebacterium casei LMG S-19264T (=DSM 44701T), isolated from a smear-ripened cheese.</title>
        <authorList>
            <consortium name="US DOE Joint Genome Institute (JGI-PGF)"/>
            <person name="Walter F."/>
            <person name="Albersmeier A."/>
            <person name="Kalinowski J."/>
            <person name="Ruckert C."/>
        </authorList>
    </citation>
    <scope>NUCLEOTIDE SEQUENCE</scope>
    <source>
        <strain evidence="3">KCTC 12988</strain>
    </source>
</reference>
<feature type="transmembrane region" description="Helical" evidence="1">
    <location>
        <begin position="357"/>
        <end position="377"/>
    </location>
</feature>
<reference evidence="3" key="2">
    <citation type="submission" date="2020-09" db="EMBL/GenBank/DDBJ databases">
        <authorList>
            <person name="Sun Q."/>
            <person name="Kim S."/>
        </authorList>
    </citation>
    <scope>NUCLEOTIDE SEQUENCE</scope>
    <source>
        <strain evidence="3">KCTC 12988</strain>
    </source>
</reference>
<dbReference type="AlphaFoldDB" id="A0A918WNV7"/>
<name>A0A918WNV7_9BACT</name>
<evidence type="ECO:0000313" key="3">
    <source>
        <dbReference type="EMBL" id="GHC60337.1"/>
    </source>
</evidence>
<feature type="transmembrane region" description="Helical" evidence="1">
    <location>
        <begin position="455"/>
        <end position="478"/>
    </location>
</feature>
<organism evidence="3 4">
    <name type="scientific">Roseibacillus persicicus</name>
    <dbReference type="NCBI Taxonomy" id="454148"/>
    <lineage>
        <taxon>Bacteria</taxon>
        <taxon>Pseudomonadati</taxon>
        <taxon>Verrucomicrobiota</taxon>
        <taxon>Verrucomicrobiia</taxon>
        <taxon>Verrucomicrobiales</taxon>
        <taxon>Verrucomicrobiaceae</taxon>
        <taxon>Roseibacillus</taxon>
    </lineage>
</organism>
<keyword evidence="4" id="KW-1185">Reference proteome</keyword>
<feature type="transmembrane region" description="Helical" evidence="1">
    <location>
        <begin position="298"/>
        <end position="318"/>
    </location>
</feature>
<dbReference type="SUPFAM" id="SSF52402">
    <property type="entry name" value="Adenine nucleotide alpha hydrolases-like"/>
    <property type="match status" value="1"/>
</dbReference>
<dbReference type="PANTHER" id="PTHR20992:SF9">
    <property type="entry name" value="AT15442P-RELATED"/>
    <property type="match status" value="1"/>
</dbReference>
<comment type="caution">
    <text evidence="3">The sequence shown here is derived from an EMBL/GenBank/DDBJ whole genome shotgun (WGS) entry which is preliminary data.</text>
</comment>
<dbReference type="CDD" id="cd00293">
    <property type="entry name" value="USP-like"/>
    <property type="match status" value="1"/>
</dbReference>
<feature type="transmembrane region" description="Helical" evidence="1">
    <location>
        <begin position="397"/>
        <end position="415"/>
    </location>
</feature>
<dbReference type="InterPro" id="IPR006016">
    <property type="entry name" value="UspA"/>
</dbReference>
<accession>A0A918WNV7</accession>
<dbReference type="PANTHER" id="PTHR20992">
    <property type="entry name" value="AT15442P-RELATED"/>
    <property type="match status" value="1"/>
</dbReference>
<dbReference type="Proteomes" id="UP000644507">
    <property type="component" value="Unassembled WGS sequence"/>
</dbReference>
<evidence type="ECO:0000256" key="1">
    <source>
        <dbReference type="SAM" id="Phobius"/>
    </source>
</evidence>